<evidence type="ECO:0000313" key="3">
    <source>
        <dbReference type="EMBL" id="GMI09886.1"/>
    </source>
</evidence>
<dbReference type="EMBL" id="BRXX01000407">
    <property type="protein sequence ID" value="GMI09886.1"/>
    <property type="molecule type" value="Genomic_DNA"/>
</dbReference>
<organism evidence="3 4">
    <name type="scientific">Triparma verrucosa</name>
    <dbReference type="NCBI Taxonomy" id="1606542"/>
    <lineage>
        <taxon>Eukaryota</taxon>
        <taxon>Sar</taxon>
        <taxon>Stramenopiles</taxon>
        <taxon>Ochrophyta</taxon>
        <taxon>Bolidophyceae</taxon>
        <taxon>Parmales</taxon>
        <taxon>Triparmaceae</taxon>
        <taxon>Triparma</taxon>
    </lineage>
</organism>
<evidence type="ECO:0008006" key="5">
    <source>
        <dbReference type="Google" id="ProtNLM"/>
    </source>
</evidence>
<feature type="signal peptide" evidence="2">
    <location>
        <begin position="1"/>
        <end position="19"/>
    </location>
</feature>
<gene>
    <name evidence="3" type="ORF">TrVE_jg13450</name>
</gene>
<reference evidence="4" key="1">
    <citation type="journal article" date="2023" name="Commun. Biol.">
        <title>Genome analysis of Parmales, the sister group of diatoms, reveals the evolutionary specialization of diatoms from phago-mixotrophs to photoautotrophs.</title>
        <authorList>
            <person name="Ban H."/>
            <person name="Sato S."/>
            <person name="Yoshikawa S."/>
            <person name="Yamada K."/>
            <person name="Nakamura Y."/>
            <person name="Ichinomiya M."/>
            <person name="Sato N."/>
            <person name="Blanc-Mathieu R."/>
            <person name="Endo H."/>
            <person name="Kuwata A."/>
            <person name="Ogata H."/>
        </authorList>
    </citation>
    <scope>NUCLEOTIDE SEQUENCE [LARGE SCALE GENOMIC DNA]</scope>
    <source>
        <strain evidence="4">NIES 3699</strain>
    </source>
</reference>
<name>A0A9W7FD14_9STRA</name>
<dbReference type="SUPFAM" id="SSF48403">
    <property type="entry name" value="Ankyrin repeat"/>
    <property type="match status" value="1"/>
</dbReference>
<accession>A0A9W7FD14</accession>
<sequence length="239" mass="25594">MISPKVSWFIFLLAAPASAGVSHHSGFVSLASPETYLEACAAADVQWFKTNYPNFIEPHSVNQATPLGESCAHLSAFNSDQTAAVEVLRRFLNSGGRFNNAARNKVGANPTALAVNIVRGNLEAVELLVHHNVDMTKLFRNGNDASEVNAFDVAIEAAAGKGEDAVPMKIARLLEAKGAKSTSGRALARPPPPPPPPAPPAPPPVEVEEVKEEVEEEEVVEEVIEEVVEVQAEEVKEEM</sequence>
<evidence type="ECO:0000256" key="1">
    <source>
        <dbReference type="SAM" id="MobiDB-lite"/>
    </source>
</evidence>
<dbReference type="AlphaFoldDB" id="A0A9W7FD14"/>
<evidence type="ECO:0000256" key="2">
    <source>
        <dbReference type="SAM" id="SignalP"/>
    </source>
</evidence>
<protein>
    <recommendedName>
        <fullName evidence="5">Ankyrin repeat domain-containing protein</fullName>
    </recommendedName>
</protein>
<evidence type="ECO:0000313" key="4">
    <source>
        <dbReference type="Proteomes" id="UP001165160"/>
    </source>
</evidence>
<dbReference type="InterPro" id="IPR036770">
    <property type="entry name" value="Ankyrin_rpt-contain_sf"/>
</dbReference>
<dbReference type="Gene3D" id="1.25.40.20">
    <property type="entry name" value="Ankyrin repeat-containing domain"/>
    <property type="match status" value="1"/>
</dbReference>
<feature type="compositionally biased region" description="Pro residues" evidence="1">
    <location>
        <begin position="189"/>
        <end position="205"/>
    </location>
</feature>
<keyword evidence="4" id="KW-1185">Reference proteome</keyword>
<dbReference type="Proteomes" id="UP001165160">
    <property type="component" value="Unassembled WGS sequence"/>
</dbReference>
<comment type="caution">
    <text evidence="3">The sequence shown here is derived from an EMBL/GenBank/DDBJ whole genome shotgun (WGS) entry which is preliminary data.</text>
</comment>
<keyword evidence="2" id="KW-0732">Signal</keyword>
<proteinExistence type="predicted"/>
<feature type="chain" id="PRO_5040764825" description="Ankyrin repeat domain-containing protein" evidence="2">
    <location>
        <begin position="20"/>
        <end position="239"/>
    </location>
</feature>
<feature type="region of interest" description="Disordered" evidence="1">
    <location>
        <begin position="179"/>
        <end position="209"/>
    </location>
</feature>